<evidence type="ECO:0000256" key="4">
    <source>
        <dbReference type="ARBA" id="ARBA00022989"/>
    </source>
</evidence>
<evidence type="ECO:0000313" key="8">
    <source>
        <dbReference type="Proteomes" id="UP000006056"/>
    </source>
</evidence>
<dbReference type="OrthoDB" id="123155at2"/>
<dbReference type="EMBL" id="CP003379">
    <property type="protein sequence ID" value="AFL88162.1"/>
    <property type="molecule type" value="Genomic_DNA"/>
</dbReference>
<keyword evidence="4 6" id="KW-1133">Transmembrane helix</keyword>
<sequence>MIANLGSSTIITIVVMVLGATIGETMISAAMTRVGDLDEIRAKSGLPGAIKAVVTSPFLIGGIACMAISFFALLFALSGADLSLVAPATNSLTFIATAVAAKFFLKENVDRRRWLAAIFVSAGVFLLTR</sequence>
<feature type="transmembrane region" description="Helical" evidence="6">
    <location>
        <begin position="6"/>
        <end position="31"/>
    </location>
</feature>
<evidence type="ECO:0000256" key="6">
    <source>
        <dbReference type="SAM" id="Phobius"/>
    </source>
</evidence>
<name>I3ZFZ4_TERRK</name>
<proteinExistence type="predicted"/>
<dbReference type="HOGENOM" id="CLU_131462_2_0_0"/>
<reference evidence="7 8" key="1">
    <citation type="submission" date="2012-06" db="EMBL/GenBank/DDBJ databases">
        <title>Complete genome of Terriglobus roseus DSM 18391.</title>
        <authorList>
            <consortium name="US DOE Joint Genome Institute (JGI-PGF)"/>
            <person name="Lucas S."/>
            <person name="Copeland A."/>
            <person name="Lapidus A."/>
            <person name="Glavina del Rio T."/>
            <person name="Dalin E."/>
            <person name="Tice H."/>
            <person name="Bruce D."/>
            <person name="Goodwin L."/>
            <person name="Pitluck S."/>
            <person name="Peters L."/>
            <person name="Mikhailova N."/>
            <person name="Munk A.C.C."/>
            <person name="Kyrpides N."/>
            <person name="Mavromatis K."/>
            <person name="Ivanova N."/>
            <person name="Brettin T."/>
            <person name="Detter J.C."/>
            <person name="Han C."/>
            <person name="Larimer F."/>
            <person name="Land M."/>
            <person name="Hauser L."/>
            <person name="Markowitz V."/>
            <person name="Cheng J.-F."/>
            <person name="Hugenholtz P."/>
            <person name="Woyke T."/>
            <person name="Wu D."/>
            <person name="Brambilla E."/>
            <person name="Klenk H.-P."/>
            <person name="Eisen J.A."/>
        </authorList>
    </citation>
    <scope>NUCLEOTIDE SEQUENCE [LARGE SCALE GENOMIC DNA]</scope>
    <source>
        <strain evidence="8">DSM 18391 / NRRL B-41598 / KBS 63</strain>
    </source>
</reference>
<dbReference type="RefSeq" id="WP_014785731.1">
    <property type="nucleotide sequence ID" value="NC_018014.1"/>
</dbReference>
<dbReference type="Pfam" id="PF10639">
    <property type="entry name" value="TMEM234"/>
    <property type="match status" value="1"/>
</dbReference>
<protein>
    <submittedName>
        <fullName evidence="7">Uncharacterized protein family UPF0546</fullName>
    </submittedName>
</protein>
<keyword evidence="5 6" id="KW-0472">Membrane</keyword>
<gene>
    <name evidence="7" type="ordered locus">Terro_1870</name>
</gene>
<dbReference type="GO" id="GO:0022857">
    <property type="term" value="F:transmembrane transporter activity"/>
    <property type="evidence" value="ECO:0007669"/>
    <property type="project" value="InterPro"/>
</dbReference>
<dbReference type="eggNOG" id="COG2510">
    <property type="taxonomic scope" value="Bacteria"/>
</dbReference>
<comment type="subcellular location">
    <subcellularLocation>
        <location evidence="1">Cell membrane</location>
        <topology evidence="1">Multi-pass membrane protein</topology>
    </subcellularLocation>
</comment>
<evidence type="ECO:0000256" key="3">
    <source>
        <dbReference type="ARBA" id="ARBA00022692"/>
    </source>
</evidence>
<dbReference type="STRING" id="926566.Terro_1870"/>
<dbReference type="KEGG" id="trs:Terro_1870"/>
<keyword evidence="3 6" id="KW-0812">Transmembrane</keyword>
<feature type="transmembrane region" description="Helical" evidence="6">
    <location>
        <begin position="52"/>
        <end position="78"/>
    </location>
</feature>
<dbReference type="Proteomes" id="UP000006056">
    <property type="component" value="Chromosome"/>
</dbReference>
<dbReference type="Gene3D" id="1.10.3730.20">
    <property type="match status" value="1"/>
</dbReference>
<dbReference type="PANTHER" id="PTHR30561:SF9">
    <property type="entry name" value="4-AMINO-4-DEOXY-L-ARABINOSE-PHOSPHOUNDECAPRENOL FLIPPASE SUBUNIT ARNF-RELATED"/>
    <property type="match status" value="1"/>
</dbReference>
<accession>I3ZFZ4</accession>
<dbReference type="PANTHER" id="PTHR30561">
    <property type="entry name" value="SMR FAMILY PROTON-DEPENDENT DRUG EFFLUX TRANSPORTER SUGE"/>
    <property type="match status" value="1"/>
</dbReference>
<evidence type="ECO:0000256" key="2">
    <source>
        <dbReference type="ARBA" id="ARBA00022475"/>
    </source>
</evidence>
<keyword evidence="2" id="KW-1003">Cell membrane</keyword>
<dbReference type="AlphaFoldDB" id="I3ZFZ4"/>
<dbReference type="SUPFAM" id="SSF103481">
    <property type="entry name" value="Multidrug resistance efflux transporter EmrE"/>
    <property type="match status" value="1"/>
</dbReference>
<organism evidence="7 8">
    <name type="scientific">Terriglobus roseus (strain DSM 18391 / NRRL B-41598 / KBS 63)</name>
    <dbReference type="NCBI Taxonomy" id="926566"/>
    <lineage>
        <taxon>Bacteria</taxon>
        <taxon>Pseudomonadati</taxon>
        <taxon>Acidobacteriota</taxon>
        <taxon>Terriglobia</taxon>
        <taxon>Terriglobales</taxon>
        <taxon>Acidobacteriaceae</taxon>
        <taxon>Terriglobus</taxon>
    </lineage>
</organism>
<dbReference type="InterPro" id="IPR018908">
    <property type="entry name" value="TMEM234"/>
</dbReference>
<dbReference type="InterPro" id="IPR000390">
    <property type="entry name" value="Small_drug/metabolite_transptr"/>
</dbReference>
<feature type="transmembrane region" description="Helical" evidence="6">
    <location>
        <begin position="84"/>
        <end position="105"/>
    </location>
</feature>
<evidence type="ECO:0000256" key="1">
    <source>
        <dbReference type="ARBA" id="ARBA00004651"/>
    </source>
</evidence>
<evidence type="ECO:0000256" key="5">
    <source>
        <dbReference type="ARBA" id="ARBA00023136"/>
    </source>
</evidence>
<evidence type="ECO:0000313" key="7">
    <source>
        <dbReference type="EMBL" id="AFL88162.1"/>
    </source>
</evidence>
<keyword evidence="8" id="KW-1185">Reference proteome</keyword>
<dbReference type="GO" id="GO:0005886">
    <property type="term" value="C:plasma membrane"/>
    <property type="evidence" value="ECO:0007669"/>
    <property type="project" value="UniProtKB-SubCell"/>
</dbReference>
<dbReference type="InterPro" id="IPR037185">
    <property type="entry name" value="EmrE-like"/>
</dbReference>